<reference evidence="2" key="2">
    <citation type="submission" date="2010-05" db="EMBL/GenBank/DDBJ databases">
        <title>The Genome Sequence of Magnaporthe poae strain ATCC 64411.</title>
        <authorList>
            <consortium name="The Broad Institute Genome Sequencing Platform"/>
            <consortium name="Broad Institute Genome Sequencing Center for Infectious Disease"/>
            <person name="Ma L.-J."/>
            <person name="Dead R."/>
            <person name="Young S."/>
            <person name="Zeng Q."/>
            <person name="Koehrsen M."/>
            <person name="Alvarado L."/>
            <person name="Berlin A."/>
            <person name="Chapman S.B."/>
            <person name="Chen Z."/>
            <person name="Freedman E."/>
            <person name="Gellesch M."/>
            <person name="Goldberg J."/>
            <person name="Griggs A."/>
            <person name="Gujja S."/>
            <person name="Heilman E.R."/>
            <person name="Heiman D."/>
            <person name="Hepburn T."/>
            <person name="Howarth C."/>
            <person name="Jen D."/>
            <person name="Larson L."/>
            <person name="Mehta T."/>
            <person name="Neiman D."/>
            <person name="Pearson M."/>
            <person name="Roberts A."/>
            <person name="Saif S."/>
            <person name="Shea T."/>
            <person name="Shenoy N."/>
            <person name="Sisk P."/>
            <person name="Stolte C."/>
            <person name="Sykes S."/>
            <person name="Walk T."/>
            <person name="White J."/>
            <person name="Yandava C."/>
            <person name="Haas B."/>
            <person name="Nusbaum C."/>
            <person name="Birren B."/>
        </authorList>
    </citation>
    <scope>NUCLEOTIDE SEQUENCE</scope>
    <source>
        <strain evidence="2">ATCC 64411</strain>
    </source>
</reference>
<evidence type="ECO:0000313" key="2">
    <source>
        <dbReference type="EMBL" id="KLU82808.1"/>
    </source>
</evidence>
<name>A0A0C4DPU8_MAGP6</name>
<dbReference type="VEuPathDB" id="FungiDB:MAPG_01876"/>
<reference evidence="2" key="3">
    <citation type="submission" date="2011-03" db="EMBL/GenBank/DDBJ databases">
        <title>Annotation of Magnaporthe poae ATCC 64411.</title>
        <authorList>
            <person name="Ma L.-J."/>
            <person name="Dead R."/>
            <person name="Young S.K."/>
            <person name="Zeng Q."/>
            <person name="Gargeya S."/>
            <person name="Fitzgerald M."/>
            <person name="Haas B."/>
            <person name="Abouelleil A."/>
            <person name="Alvarado L."/>
            <person name="Arachchi H.M."/>
            <person name="Berlin A."/>
            <person name="Brown A."/>
            <person name="Chapman S.B."/>
            <person name="Chen Z."/>
            <person name="Dunbar C."/>
            <person name="Freedman E."/>
            <person name="Gearin G."/>
            <person name="Gellesch M."/>
            <person name="Goldberg J."/>
            <person name="Griggs A."/>
            <person name="Gujja S."/>
            <person name="Heiman D."/>
            <person name="Howarth C."/>
            <person name="Larson L."/>
            <person name="Lui A."/>
            <person name="MacDonald P.J.P."/>
            <person name="Mehta T."/>
            <person name="Montmayeur A."/>
            <person name="Murphy C."/>
            <person name="Neiman D."/>
            <person name="Pearson M."/>
            <person name="Priest M."/>
            <person name="Roberts A."/>
            <person name="Saif S."/>
            <person name="Shea T."/>
            <person name="Shenoy N."/>
            <person name="Sisk P."/>
            <person name="Stolte C."/>
            <person name="Sykes S."/>
            <person name="Yandava C."/>
            <person name="Wortman J."/>
            <person name="Nusbaum C."/>
            <person name="Birren B."/>
        </authorList>
    </citation>
    <scope>NUCLEOTIDE SEQUENCE</scope>
    <source>
        <strain evidence="2">ATCC 64411</strain>
    </source>
</reference>
<dbReference type="EMBL" id="ADBL01000464">
    <property type="status" value="NOT_ANNOTATED_CDS"/>
    <property type="molecule type" value="Genomic_DNA"/>
</dbReference>
<sequence length="81" mass="8856">MRFYIHHLLLAAVATQLPQALAQEAQGAGQHQALHVARSEALNNDKKCVQCGQMCPLGANFHAHGPVLRFLCEELPGQQTK</sequence>
<dbReference type="OrthoDB" id="10554155at2759"/>
<dbReference type="eggNOG" id="ENOG502RF0J">
    <property type="taxonomic scope" value="Eukaryota"/>
</dbReference>
<protein>
    <recommendedName>
        <fullName evidence="5">4Fe-4S ferredoxin-type domain-containing protein</fullName>
    </recommendedName>
</protein>
<dbReference type="AlphaFoldDB" id="A0A0C4DPU8"/>
<dbReference type="EMBL" id="ADBL01000465">
    <property type="status" value="NOT_ANNOTATED_CDS"/>
    <property type="molecule type" value="Genomic_DNA"/>
</dbReference>
<dbReference type="Proteomes" id="UP000011715">
    <property type="component" value="Unassembled WGS sequence"/>
</dbReference>
<reference evidence="4" key="1">
    <citation type="submission" date="2010-05" db="EMBL/GenBank/DDBJ databases">
        <title>The genome sequence of Magnaporthe poae strain ATCC 64411.</title>
        <authorList>
            <person name="Ma L.-J."/>
            <person name="Dead R."/>
            <person name="Young S."/>
            <person name="Zeng Q."/>
            <person name="Koehrsen M."/>
            <person name="Alvarado L."/>
            <person name="Berlin A."/>
            <person name="Chapman S.B."/>
            <person name="Chen Z."/>
            <person name="Freedman E."/>
            <person name="Gellesch M."/>
            <person name="Goldberg J."/>
            <person name="Griggs A."/>
            <person name="Gujja S."/>
            <person name="Heilman E.R."/>
            <person name="Heiman D."/>
            <person name="Hepburn T."/>
            <person name="Howarth C."/>
            <person name="Jen D."/>
            <person name="Larson L."/>
            <person name="Mehta T."/>
            <person name="Neiman D."/>
            <person name="Pearson M."/>
            <person name="Roberts A."/>
            <person name="Saif S."/>
            <person name="Shea T."/>
            <person name="Shenoy N."/>
            <person name="Sisk P."/>
            <person name="Stolte C."/>
            <person name="Sykes S."/>
            <person name="Walk T."/>
            <person name="White J."/>
            <person name="Yandava C."/>
            <person name="Haas B."/>
            <person name="Nusbaum C."/>
            <person name="Birren B."/>
        </authorList>
    </citation>
    <scope>NUCLEOTIDE SEQUENCE [LARGE SCALE GENOMIC DNA]</scope>
    <source>
        <strain evidence="4">ATCC 64411 / 73-15</strain>
    </source>
</reference>
<keyword evidence="1" id="KW-0732">Signal</keyword>
<reference evidence="3" key="4">
    <citation type="journal article" date="2015" name="G3 (Bethesda)">
        <title>Genome sequences of three phytopathogenic species of the Magnaporthaceae family of fungi.</title>
        <authorList>
            <person name="Okagaki L.H."/>
            <person name="Nunes C.C."/>
            <person name="Sailsbery J."/>
            <person name="Clay B."/>
            <person name="Brown D."/>
            <person name="John T."/>
            <person name="Oh Y."/>
            <person name="Young N."/>
            <person name="Fitzgerald M."/>
            <person name="Haas B.J."/>
            <person name="Zeng Q."/>
            <person name="Young S."/>
            <person name="Adiconis X."/>
            <person name="Fan L."/>
            <person name="Levin J.Z."/>
            <person name="Mitchell T.K."/>
            <person name="Okubara P.A."/>
            <person name="Farman M.L."/>
            <person name="Kohn L.M."/>
            <person name="Birren B."/>
            <person name="Ma L.-J."/>
            <person name="Dean R.A."/>
        </authorList>
    </citation>
    <scope>NUCLEOTIDE SEQUENCE</scope>
    <source>
        <strain evidence="3">ATCC 64411 / 73-15</strain>
    </source>
</reference>
<dbReference type="EMBL" id="GL876966">
    <property type="protein sequence ID" value="KLU82808.1"/>
    <property type="molecule type" value="Genomic_DNA"/>
</dbReference>
<reference evidence="3" key="5">
    <citation type="submission" date="2015-06" db="UniProtKB">
        <authorList>
            <consortium name="EnsemblFungi"/>
        </authorList>
    </citation>
    <scope>IDENTIFICATION</scope>
    <source>
        <strain evidence="3">ATCC 64411</strain>
    </source>
</reference>
<keyword evidence="4" id="KW-1185">Reference proteome</keyword>
<proteinExistence type="predicted"/>
<feature type="chain" id="PRO_5009385212" description="4Fe-4S ferredoxin-type domain-containing protein" evidence="1">
    <location>
        <begin position="23"/>
        <end position="81"/>
    </location>
</feature>
<gene>
    <name evidence="2" type="ORF">MAPG_01876</name>
</gene>
<evidence type="ECO:0008006" key="5">
    <source>
        <dbReference type="Google" id="ProtNLM"/>
    </source>
</evidence>
<organism evidence="3 4">
    <name type="scientific">Magnaporthiopsis poae (strain ATCC 64411 / 73-15)</name>
    <name type="common">Kentucky bluegrass fungus</name>
    <name type="synonym">Magnaporthe poae</name>
    <dbReference type="NCBI Taxonomy" id="644358"/>
    <lineage>
        <taxon>Eukaryota</taxon>
        <taxon>Fungi</taxon>
        <taxon>Dikarya</taxon>
        <taxon>Ascomycota</taxon>
        <taxon>Pezizomycotina</taxon>
        <taxon>Sordariomycetes</taxon>
        <taxon>Sordariomycetidae</taxon>
        <taxon>Magnaporthales</taxon>
        <taxon>Magnaporthaceae</taxon>
        <taxon>Magnaporthiopsis</taxon>
    </lineage>
</organism>
<evidence type="ECO:0000256" key="1">
    <source>
        <dbReference type="SAM" id="SignalP"/>
    </source>
</evidence>
<feature type="signal peptide" evidence="1">
    <location>
        <begin position="1"/>
        <end position="22"/>
    </location>
</feature>
<evidence type="ECO:0000313" key="3">
    <source>
        <dbReference type="EnsemblFungi" id="MAPG_01876T0"/>
    </source>
</evidence>
<dbReference type="EnsemblFungi" id="MAPG_01876T0">
    <property type="protein sequence ID" value="MAPG_01876T0"/>
    <property type="gene ID" value="MAPG_01876"/>
</dbReference>
<accession>A0A0C4DPU8</accession>
<evidence type="ECO:0000313" key="4">
    <source>
        <dbReference type="Proteomes" id="UP000011715"/>
    </source>
</evidence>